<evidence type="ECO:0000313" key="2">
    <source>
        <dbReference type="EMBL" id="QBF83774.1"/>
    </source>
</evidence>
<dbReference type="Proteomes" id="UP000291106">
    <property type="component" value="Chromosome"/>
</dbReference>
<dbReference type="EMBL" id="CP036200">
    <property type="protein sequence ID" value="QBF83774.1"/>
    <property type="molecule type" value="Genomic_DNA"/>
</dbReference>
<dbReference type="KEGG" id="smai:EXU30_14545"/>
<accession>A0A411PJU7</accession>
<dbReference type="Pfam" id="PF24406">
    <property type="entry name" value="nSTAND_NTPase4"/>
    <property type="match status" value="1"/>
</dbReference>
<evidence type="ECO:0000259" key="1">
    <source>
        <dbReference type="Pfam" id="PF24406"/>
    </source>
</evidence>
<protein>
    <recommendedName>
        <fullName evidence="1">STAND NTPase 4 small alpha/beta domain-containing protein</fullName>
    </recommendedName>
</protein>
<dbReference type="AlphaFoldDB" id="A0A411PJU7"/>
<dbReference type="RefSeq" id="WP_130601223.1">
    <property type="nucleotide sequence ID" value="NZ_CP036200.1"/>
</dbReference>
<sequence length="506" mass="59076">MGIRPKRVRTLVTNYNAIDIIDDESRVLNKVVSDLEALNIPRTPQNCLTILKISERDFDDSPVNRAEMISRVLHLLFNIDDIPNYKTRPDLKDTEFTLGFFCENIIKSKKIYFTRNQFIEEINSFCKTNEIDLDVNVIFDILYKNNIIVSRHEQFCFKFTYWVYYFAAHRMLHNEDFCSHILKDMNYVHYPEVIEFYTGIDRRRNDAIVQITNDLSSVERIVNEKCGLPEGFDIYQYAKWLPTNQHLEIIEEEITNGISASNLPDEVKDDYADRKYNPERPLAQNLNYILEEYSLLRLMQCIKAASLALRNSDFIDTNKKHELLAVILQGIRQVTNVLVALSPVLASRNHAKVEGAHFYLTSEFSHKPEEKLNEIITCLPNNMISWYVDKLVTKKMGTLINNRILKENDHYKRHLLNLMMIAKRPKGWEQTLENYIISLDKNSFYLLDAINGLKAEYTYSYTSPANIHKLGNLIKLCTAKHINKTKKTAIKSAKSLPDKYLPKRQV</sequence>
<gene>
    <name evidence="2" type="ORF">EXU30_14545</name>
</gene>
<dbReference type="InterPro" id="IPR057123">
    <property type="entry name" value="STAND_NTPase4_dom"/>
</dbReference>
<evidence type="ECO:0000313" key="3">
    <source>
        <dbReference type="Proteomes" id="UP000291106"/>
    </source>
</evidence>
<reference evidence="2 3" key="1">
    <citation type="submission" date="2019-02" db="EMBL/GenBank/DDBJ databases">
        <title>Shewanella sp. D4-2 isolated from Dokdo Island.</title>
        <authorList>
            <person name="Baek K."/>
        </authorList>
    </citation>
    <scope>NUCLEOTIDE SEQUENCE [LARGE SCALE GENOMIC DNA]</scope>
    <source>
        <strain evidence="2 3">D4-2</strain>
    </source>
</reference>
<name>A0A411PJU7_9GAMM</name>
<dbReference type="OrthoDB" id="6249026at2"/>
<keyword evidence="3" id="KW-1185">Reference proteome</keyword>
<proteinExistence type="predicted"/>
<feature type="domain" description="STAND NTPase 4 small alpha/beta" evidence="1">
    <location>
        <begin position="112"/>
        <end position="167"/>
    </location>
</feature>
<organism evidence="2 3">
    <name type="scientific">Shewanella maritima</name>
    <dbReference type="NCBI Taxonomy" id="2520507"/>
    <lineage>
        <taxon>Bacteria</taxon>
        <taxon>Pseudomonadati</taxon>
        <taxon>Pseudomonadota</taxon>
        <taxon>Gammaproteobacteria</taxon>
        <taxon>Alteromonadales</taxon>
        <taxon>Shewanellaceae</taxon>
        <taxon>Shewanella</taxon>
    </lineage>
</organism>